<dbReference type="InterPro" id="IPR051481">
    <property type="entry name" value="BTB-POZ/Galectin-3-binding"/>
</dbReference>
<proteinExistence type="predicted"/>
<dbReference type="Gene3D" id="2.130.10.30">
    <property type="entry name" value="Regulator of chromosome condensation 1/beta-lactamase-inhibitor protein II"/>
    <property type="match status" value="1"/>
</dbReference>
<dbReference type="SUPFAM" id="SSF54695">
    <property type="entry name" value="POZ domain"/>
    <property type="match status" value="1"/>
</dbReference>
<reference evidence="3" key="1">
    <citation type="submission" date="2025-08" db="UniProtKB">
        <authorList>
            <consortium name="RefSeq"/>
        </authorList>
    </citation>
    <scope>IDENTIFICATION</scope>
    <source>
        <strain evidence="3">Airmid</strain>
    </source>
</reference>
<sequence>LFLLEDGQIFGCGYGQHLIDDNRQNAFVPTRLPIKNVQSVVCRNEDSFSLALDQSSNYYVWGYLQNEKVIPLKKIEGQPESFVAASVMINKSPITYGLTSTIHVLESNDGISFSKYLNNPDNYDVEFVIQDKRVLASKCYLKMASEYYSRMFSGDWLENSKVVIKDYSYHVYYSYLVMLHTGHIRIDQSNIAQLVDLANCYGEQRLMKLCRTFIRNNLNEQTISIYYPLIYRYQLDKDDEVHDKL</sequence>
<dbReference type="InterPro" id="IPR009091">
    <property type="entry name" value="RCC1/BLIP-II"/>
</dbReference>
<dbReference type="InParanoid" id="A0A6P6Y8C7"/>
<organism evidence="2 3">
    <name type="scientific">Dermatophagoides pteronyssinus</name>
    <name type="common">European house dust mite</name>
    <dbReference type="NCBI Taxonomy" id="6956"/>
    <lineage>
        <taxon>Eukaryota</taxon>
        <taxon>Metazoa</taxon>
        <taxon>Ecdysozoa</taxon>
        <taxon>Arthropoda</taxon>
        <taxon>Chelicerata</taxon>
        <taxon>Arachnida</taxon>
        <taxon>Acari</taxon>
        <taxon>Acariformes</taxon>
        <taxon>Sarcoptiformes</taxon>
        <taxon>Astigmata</taxon>
        <taxon>Psoroptidia</taxon>
        <taxon>Analgoidea</taxon>
        <taxon>Pyroglyphidae</taxon>
        <taxon>Dermatophagoidinae</taxon>
        <taxon>Dermatophagoides</taxon>
    </lineage>
</organism>
<dbReference type="InterPro" id="IPR000210">
    <property type="entry name" value="BTB/POZ_dom"/>
</dbReference>
<dbReference type="SMART" id="SM00225">
    <property type="entry name" value="BTB"/>
    <property type="match status" value="1"/>
</dbReference>
<dbReference type="RefSeq" id="XP_027201703.1">
    <property type="nucleotide sequence ID" value="XM_027345902.1"/>
</dbReference>
<gene>
    <name evidence="3" type="primary">LOC113795692</name>
</gene>
<feature type="non-terminal residue" evidence="3">
    <location>
        <position position="245"/>
    </location>
</feature>
<accession>A0A6P6Y8C7</accession>
<feature type="domain" description="BTB" evidence="1">
    <location>
        <begin position="123"/>
        <end position="188"/>
    </location>
</feature>
<dbReference type="PROSITE" id="PS50097">
    <property type="entry name" value="BTB"/>
    <property type="match status" value="1"/>
</dbReference>
<dbReference type="OrthoDB" id="10051363at2759"/>
<feature type="non-terminal residue" evidence="3">
    <location>
        <position position="1"/>
    </location>
</feature>
<dbReference type="Gene3D" id="3.30.710.10">
    <property type="entry name" value="Potassium Channel Kv1.1, Chain A"/>
    <property type="match status" value="1"/>
</dbReference>
<dbReference type="KEGG" id="dpte:113795692"/>
<dbReference type="PANTHER" id="PTHR24410:SF23">
    <property type="entry name" value="BTB DOMAIN-CONTAINING PROTEIN-RELATED"/>
    <property type="match status" value="1"/>
</dbReference>
<protein>
    <submittedName>
        <fullName evidence="3">RCC1 and BTB domain-containing protein 1-like</fullName>
    </submittedName>
</protein>
<dbReference type="SUPFAM" id="SSF50985">
    <property type="entry name" value="RCC1/BLIP-II"/>
    <property type="match status" value="1"/>
</dbReference>
<evidence type="ECO:0000259" key="1">
    <source>
        <dbReference type="PROSITE" id="PS50097"/>
    </source>
</evidence>
<dbReference type="AlphaFoldDB" id="A0A6P6Y8C7"/>
<dbReference type="Pfam" id="PF00651">
    <property type="entry name" value="BTB"/>
    <property type="match status" value="1"/>
</dbReference>
<evidence type="ECO:0000313" key="2">
    <source>
        <dbReference type="Proteomes" id="UP000515146"/>
    </source>
</evidence>
<dbReference type="InterPro" id="IPR011333">
    <property type="entry name" value="SKP1/BTB/POZ_sf"/>
</dbReference>
<evidence type="ECO:0000313" key="3">
    <source>
        <dbReference type="RefSeq" id="XP_027201703.1"/>
    </source>
</evidence>
<dbReference type="Proteomes" id="UP000515146">
    <property type="component" value="Unplaced"/>
</dbReference>
<name>A0A6P6Y8C7_DERPT</name>
<keyword evidence="2" id="KW-1185">Reference proteome</keyword>
<dbReference type="PANTHER" id="PTHR24410">
    <property type="entry name" value="HL07962P-RELATED"/>
    <property type="match status" value="1"/>
</dbReference>